<dbReference type="SUPFAM" id="SSF52833">
    <property type="entry name" value="Thioredoxin-like"/>
    <property type="match status" value="1"/>
</dbReference>
<dbReference type="PANTHER" id="PTHR35272">
    <property type="entry name" value="THIOL:DISULFIDE INTERCHANGE PROTEIN DSBC-RELATED"/>
    <property type="match status" value="1"/>
</dbReference>
<dbReference type="CDD" id="cd03023">
    <property type="entry name" value="DsbA_Com1_like"/>
    <property type="match status" value="1"/>
</dbReference>
<gene>
    <name evidence="2" type="ORF">CR165_07460</name>
</gene>
<accession>A0A2U1V7F1</accession>
<name>A0A2U1V7F1_9PROT</name>
<dbReference type="InterPro" id="IPR013766">
    <property type="entry name" value="Thioredoxin_domain"/>
</dbReference>
<dbReference type="Proteomes" id="UP000245048">
    <property type="component" value="Unassembled WGS sequence"/>
</dbReference>
<organism evidence="2 3">
    <name type="scientific">Teichococcus aestuarii</name>
    <dbReference type="NCBI Taxonomy" id="568898"/>
    <lineage>
        <taxon>Bacteria</taxon>
        <taxon>Pseudomonadati</taxon>
        <taxon>Pseudomonadota</taxon>
        <taxon>Alphaproteobacteria</taxon>
        <taxon>Acetobacterales</taxon>
        <taxon>Roseomonadaceae</taxon>
        <taxon>Roseomonas</taxon>
    </lineage>
</organism>
<dbReference type="InterPro" id="IPR036249">
    <property type="entry name" value="Thioredoxin-like_sf"/>
</dbReference>
<dbReference type="InterPro" id="IPR051470">
    <property type="entry name" value="Thiol:disulfide_interchange"/>
</dbReference>
<dbReference type="Pfam" id="PF01323">
    <property type="entry name" value="DSBA"/>
    <property type="match status" value="1"/>
</dbReference>
<reference evidence="3" key="1">
    <citation type="submission" date="2017-10" db="EMBL/GenBank/DDBJ databases">
        <authorList>
            <person name="Toshchakov S.V."/>
            <person name="Goeva M.A."/>
        </authorList>
    </citation>
    <scope>NUCLEOTIDE SEQUENCE [LARGE SCALE GENOMIC DNA]</scope>
    <source>
        <strain evidence="3">JR1/69-1-13</strain>
    </source>
</reference>
<dbReference type="OrthoDB" id="9780147at2"/>
<comment type="caution">
    <text evidence="2">The sequence shown here is derived from an EMBL/GenBank/DDBJ whole genome shotgun (WGS) entry which is preliminary data.</text>
</comment>
<dbReference type="PANTHER" id="PTHR35272:SF3">
    <property type="entry name" value="THIOL:DISULFIDE INTERCHANGE PROTEIN DSBC"/>
    <property type="match status" value="1"/>
</dbReference>
<dbReference type="GO" id="GO:0016491">
    <property type="term" value="F:oxidoreductase activity"/>
    <property type="evidence" value="ECO:0007669"/>
    <property type="project" value="InterPro"/>
</dbReference>
<protein>
    <submittedName>
        <fullName evidence="2">Disulfide bond formation protein DsbA</fullName>
    </submittedName>
</protein>
<dbReference type="AlphaFoldDB" id="A0A2U1V7F1"/>
<sequence length="233" mass="25216">MAPPALAQPLTPEQRGEVVEILREALKRDPSILRDAFGALEQAEQQDRAGAQREAIRAEAAALLRDPADPVKGNPQGDLTIVEFFDARCGYCKALHPTIQALLAEDRQLRVVMKDLPILGPASVVASRALLAAQRQGKYAALQDALMRLRGEPTEAALKAEAEKLGLDWPRLKRDMEDPAIQARLQRNVALAQALSIQGTPALVIGDTLVPGAVDLPTLRQLVGQARREARPG</sequence>
<keyword evidence="3" id="KW-1185">Reference proteome</keyword>
<dbReference type="EMBL" id="PDOA01000003">
    <property type="protein sequence ID" value="PWC29847.1"/>
    <property type="molecule type" value="Genomic_DNA"/>
</dbReference>
<dbReference type="Gene3D" id="3.40.30.10">
    <property type="entry name" value="Glutaredoxin"/>
    <property type="match status" value="1"/>
</dbReference>
<evidence type="ECO:0000313" key="3">
    <source>
        <dbReference type="Proteomes" id="UP000245048"/>
    </source>
</evidence>
<dbReference type="PROSITE" id="PS51352">
    <property type="entry name" value="THIOREDOXIN_2"/>
    <property type="match status" value="1"/>
</dbReference>
<evidence type="ECO:0000313" key="2">
    <source>
        <dbReference type="EMBL" id="PWC29847.1"/>
    </source>
</evidence>
<evidence type="ECO:0000259" key="1">
    <source>
        <dbReference type="PROSITE" id="PS51352"/>
    </source>
</evidence>
<feature type="domain" description="Thioredoxin" evidence="1">
    <location>
        <begin position="49"/>
        <end position="228"/>
    </location>
</feature>
<dbReference type="InterPro" id="IPR001853">
    <property type="entry name" value="DSBA-like_thioredoxin_dom"/>
</dbReference>
<proteinExistence type="predicted"/>